<reference evidence="3 4" key="1">
    <citation type="submission" date="2020-08" db="EMBL/GenBank/DDBJ databases">
        <title>Sequencing the genomes of 1000 actinobacteria strains.</title>
        <authorList>
            <person name="Klenk H.-P."/>
        </authorList>
    </citation>
    <scope>NUCLEOTIDE SEQUENCE [LARGE SCALE GENOMIC DNA]</scope>
    <source>
        <strain evidence="3 4">DSM 44551</strain>
    </source>
</reference>
<dbReference type="InterPro" id="IPR010819">
    <property type="entry name" value="AGE/CE"/>
</dbReference>
<name>A0A7W8VFA5_9ACTN</name>
<evidence type="ECO:0000313" key="4">
    <source>
        <dbReference type="Proteomes" id="UP000572635"/>
    </source>
</evidence>
<evidence type="ECO:0000256" key="2">
    <source>
        <dbReference type="ARBA" id="ARBA00023235"/>
    </source>
</evidence>
<dbReference type="AlphaFoldDB" id="A0A7W8VFA5"/>
<dbReference type="InterPro" id="IPR012341">
    <property type="entry name" value="6hp_glycosidase-like_sf"/>
</dbReference>
<comment type="caution">
    <text evidence="3">The sequence shown here is derived from an EMBL/GenBank/DDBJ whole genome shotgun (WGS) entry which is preliminary data.</text>
</comment>
<dbReference type="PANTHER" id="PTHR15108">
    <property type="entry name" value="N-ACYLGLUCOSAMINE-2-EPIMERASE"/>
    <property type="match status" value="1"/>
</dbReference>
<sequence length="411" mass="44952">MDSRWAELAGHRAWLRREELRLLDFGAAGALPGGGFGALDADGRPGPGPAETWITGRMAHVYSLAHLRGVPGAGALADHALDGLRGVLRDAEHGGWYAQAAPDGGVPGDATKSAYVNAFVVLGAASATAAGRPGAEQLLAEALSVIETRFLDPETGLGRESFDRTWTTCEDYRGANSGMHLVEAFLAATGTTGDTRWRDRALHIAEFLVHTATAGNGWRLPEHFTADWRVLPEYNADAPGDRFRPYGTTVGHWLEWARLLVELEAALGDGAPEWLLADARRLFDLAVEHGWAVDGADGFVYTLDWRDRPVVRERMHWVAAEAVLAAAALGRRTGEPHYERWYRTWWDYIRLHLVDLERGGWHHELDPANAPSSTVWQGKPDLYHAYQAVVLPTLPPGPAAARLRDHPETAA</sequence>
<dbReference type="GO" id="GO:0016853">
    <property type="term" value="F:isomerase activity"/>
    <property type="evidence" value="ECO:0007669"/>
    <property type="project" value="UniProtKB-KW"/>
</dbReference>
<keyword evidence="2" id="KW-0413">Isomerase</keyword>
<dbReference type="EMBL" id="JACHDB010000001">
    <property type="protein sequence ID" value="MBB5434381.1"/>
    <property type="molecule type" value="Genomic_DNA"/>
</dbReference>
<evidence type="ECO:0000313" key="3">
    <source>
        <dbReference type="EMBL" id="MBB5434381.1"/>
    </source>
</evidence>
<dbReference type="Pfam" id="PF07221">
    <property type="entry name" value="GlcNAc_2-epim"/>
    <property type="match status" value="1"/>
</dbReference>
<dbReference type="Gene3D" id="1.50.10.10">
    <property type="match status" value="1"/>
</dbReference>
<protein>
    <submittedName>
        <fullName evidence="3">Mannose/cellobiose epimerase-like protein (N-acyl-D-glucosamine 2-epimerase family)</fullName>
    </submittedName>
</protein>
<gene>
    <name evidence="3" type="ORF">HDA36_004465</name>
</gene>
<dbReference type="GO" id="GO:0005975">
    <property type="term" value="P:carbohydrate metabolic process"/>
    <property type="evidence" value="ECO:0007669"/>
    <property type="project" value="InterPro"/>
</dbReference>
<organism evidence="3 4">
    <name type="scientific">Nocardiopsis composta</name>
    <dbReference type="NCBI Taxonomy" id="157465"/>
    <lineage>
        <taxon>Bacteria</taxon>
        <taxon>Bacillati</taxon>
        <taxon>Actinomycetota</taxon>
        <taxon>Actinomycetes</taxon>
        <taxon>Streptosporangiales</taxon>
        <taxon>Nocardiopsidaceae</taxon>
        <taxon>Nocardiopsis</taxon>
    </lineage>
</organism>
<dbReference type="InterPro" id="IPR008928">
    <property type="entry name" value="6-hairpin_glycosidase_sf"/>
</dbReference>
<evidence type="ECO:0000256" key="1">
    <source>
        <dbReference type="ARBA" id="ARBA00008558"/>
    </source>
</evidence>
<dbReference type="RefSeq" id="WP_184394947.1">
    <property type="nucleotide sequence ID" value="NZ_BAAAJD010000132.1"/>
</dbReference>
<comment type="similarity">
    <text evidence="1">Belongs to the N-acylglucosamine 2-epimerase family.</text>
</comment>
<dbReference type="Proteomes" id="UP000572635">
    <property type="component" value="Unassembled WGS sequence"/>
</dbReference>
<proteinExistence type="inferred from homology"/>
<dbReference type="SUPFAM" id="SSF48208">
    <property type="entry name" value="Six-hairpin glycosidases"/>
    <property type="match status" value="1"/>
</dbReference>
<accession>A0A7W8VFA5</accession>
<keyword evidence="4" id="KW-1185">Reference proteome</keyword>